<feature type="domain" description="Pilus formation protein N-terminal" evidence="5">
    <location>
        <begin position="27"/>
        <end position="93"/>
    </location>
</feature>
<dbReference type="InterPro" id="IPR050810">
    <property type="entry name" value="Bact_Secretion_Sys_Channel"/>
</dbReference>
<comment type="caution">
    <text evidence="6">The sequence shown here is derived from an EMBL/GenBank/DDBJ whole genome shotgun (WGS) entry which is preliminary data.</text>
</comment>
<feature type="domain" description="Type II/III secretion system secretin-like" evidence="4">
    <location>
        <begin position="222"/>
        <end position="386"/>
    </location>
</feature>
<dbReference type="GO" id="GO:0015627">
    <property type="term" value="C:type II protein secretion system complex"/>
    <property type="evidence" value="ECO:0007669"/>
    <property type="project" value="TreeGrafter"/>
</dbReference>
<dbReference type="EMBL" id="LSGP01000017">
    <property type="protein sequence ID" value="KYZ76864.1"/>
    <property type="molecule type" value="Genomic_DNA"/>
</dbReference>
<sequence>MTNKRVFTAAALLIFFFCMFMPSAWMAETLTVAVNQSQVVTLPGVERVAVANPEIADVIIVSGYEALIIGKSAGVTSLHVWSYSGRQSYLVEVAVDDIPLARSIEAAIGYPNLRVSKLGRTIILEGSVDTQPQKERAEKLASIYGDKVINLLALMKPVQIKIEAQVIEIDRQKAKDLGIKWGNGVDMFTPGTFAAGQSHQTGLGWSLGNFGQTADLNAQLSALIKNGSARILSRPNMITLSGDKANIMVGGEMPIPISMQDGTVGISFKEYGIKLEIGPELSSANLIHSKIKAEVSSLDWNSSHKIQLGLGMSIPPIKVRKAETAIALASGQTMAIGGLISSETTRDVYKVPMLADLPILGALFKSTSFNRNETELLILITPTVVDPASYQPELKPDMKEFSQENPWGGSDNAGKD</sequence>
<dbReference type="PROSITE" id="PS00875">
    <property type="entry name" value="T2SP_D"/>
    <property type="match status" value="1"/>
</dbReference>
<name>A0A154BS79_ANASB</name>
<dbReference type="InterPro" id="IPR001775">
    <property type="entry name" value="GspD/PilQ"/>
</dbReference>
<feature type="region of interest" description="Disordered" evidence="2">
    <location>
        <begin position="391"/>
        <end position="416"/>
    </location>
</feature>
<dbReference type="InterPro" id="IPR032789">
    <property type="entry name" value="T2SS-T3SS_pil_N"/>
</dbReference>
<evidence type="ECO:0000256" key="1">
    <source>
        <dbReference type="RuleBase" id="RU004003"/>
    </source>
</evidence>
<dbReference type="AlphaFoldDB" id="A0A154BS79"/>
<gene>
    <name evidence="6" type="ORF">AXX12_09695</name>
</gene>
<feature type="chain" id="PRO_5007594953" evidence="3">
    <location>
        <begin position="28"/>
        <end position="416"/>
    </location>
</feature>
<comment type="similarity">
    <text evidence="1">Belongs to the bacterial secretin family.</text>
</comment>
<reference evidence="6 7" key="1">
    <citation type="submission" date="2016-02" db="EMBL/GenBank/DDBJ databases">
        <title>Anaerosporomusa subterraneum gen. nov., sp. nov., a spore-forming obligate anaerobe isolated from saprolite.</title>
        <authorList>
            <person name="Choi J.K."/>
            <person name="Shah M."/>
            <person name="Yee N."/>
        </authorList>
    </citation>
    <scope>NUCLEOTIDE SEQUENCE [LARGE SCALE GENOMIC DNA]</scope>
    <source>
        <strain evidence="6 7">RU4</strain>
    </source>
</reference>
<dbReference type="STRING" id="1794912.AXX12_09695"/>
<evidence type="ECO:0000256" key="3">
    <source>
        <dbReference type="SAM" id="SignalP"/>
    </source>
</evidence>
<dbReference type="PANTHER" id="PTHR30332:SF17">
    <property type="entry name" value="TYPE IV PILIATION SYSTEM PROTEIN DR_0774-RELATED"/>
    <property type="match status" value="1"/>
</dbReference>
<dbReference type="PANTHER" id="PTHR30332">
    <property type="entry name" value="PROBABLE GENERAL SECRETION PATHWAY PROTEIN D"/>
    <property type="match status" value="1"/>
</dbReference>
<organism evidence="6 7">
    <name type="scientific">Anaerosporomusa subterranea</name>
    <dbReference type="NCBI Taxonomy" id="1794912"/>
    <lineage>
        <taxon>Bacteria</taxon>
        <taxon>Bacillati</taxon>
        <taxon>Bacillota</taxon>
        <taxon>Negativicutes</taxon>
        <taxon>Acetonemataceae</taxon>
        <taxon>Anaerosporomusa</taxon>
    </lineage>
</organism>
<dbReference type="InterPro" id="IPR004846">
    <property type="entry name" value="T2SS/T3SS_dom"/>
</dbReference>
<dbReference type="GO" id="GO:0009306">
    <property type="term" value="P:protein secretion"/>
    <property type="evidence" value="ECO:0007669"/>
    <property type="project" value="InterPro"/>
</dbReference>
<protein>
    <submittedName>
        <fullName evidence="6">Type II and III secretion system protein</fullName>
    </submittedName>
</protein>
<evidence type="ECO:0000256" key="2">
    <source>
        <dbReference type="SAM" id="MobiDB-lite"/>
    </source>
</evidence>
<feature type="signal peptide" evidence="3">
    <location>
        <begin position="1"/>
        <end position="27"/>
    </location>
</feature>
<dbReference type="InterPro" id="IPR004845">
    <property type="entry name" value="T2SS_GspD_CS"/>
</dbReference>
<dbReference type="Proteomes" id="UP000076268">
    <property type="component" value="Unassembled WGS sequence"/>
</dbReference>
<dbReference type="RefSeq" id="WP_066243104.1">
    <property type="nucleotide sequence ID" value="NZ_LSGP01000017.1"/>
</dbReference>
<dbReference type="OrthoDB" id="9779724at2"/>
<dbReference type="PRINTS" id="PR00811">
    <property type="entry name" value="BCTERIALGSPD"/>
</dbReference>
<evidence type="ECO:0000313" key="7">
    <source>
        <dbReference type="Proteomes" id="UP000076268"/>
    </source>
</evidence>
<accession>A0A154BS79</accession>
<dbReference type="Pfam" id="PF13629">
    <property type="entry name" value="T2SS-T3SS_pil_N"/>
    <property type="match status" value="1"/>
</dbReference>
<keyword evidence="7" id="KW-1185">Reference proteome</keyword>
<proteinExistence type="inferred from homology"/>
<keyword evidence="3" id="KW-0732">Signal</keyword>
<evidence type="ECO:0000259" key="4">
    <source>
        <dbReference type="Pfam" id="PF00263"/>
    </source>
</evidence>
<evidence type="ECO:0000259" key="5">
    <source>
        <dbReference type="Pfam" id="PF13629"/>
    </source>
</evidence>
<dbReference type="Pfam" id="PF00263">
    <property type="entry name" value="Secretin"/>
    <property type="match status" value="1"/>
</dbReference>
<evidence type="ECO:0000313" key="6">
    <source>
        <dbReference type="EMBL" id="KYZ76864.1"/>
    </source>
</evidence>